<dbReference type="CDD" id="cd05466">
    <property type="entry name" value="PBP2_LTTR_substrate"/>
    <property type="match status" value="1"/>
</dbReference>
<dbReference type="InterPro" id="IPR036388">
    <property type="entry name" value="WH-like_DNA-bd_sf"/>
</dbReference>
<proteinExistence type="inferred from homology"/>
<dbReference type="InterPro" id="IPR050950">
    <property type="entry name" value="HTH-type_LysR_regulators"/>
</dbReference>
<evidence type="ECO:0000256" key="2">
    <source>
        <dbReference type="ARBA" id="ARBA00023015"/>
    </source>
</evidence>
<dbReference type="SUPFAM" id="SSF46785">
    <property type="entry name" value="Winged helix' DNA-binding domain"/>
    <property type="match status" value="1"/>
</dbReference>
<dbReference type="SUPFAM" id="SSF53850">
    <property type="entry name" value="Periplasmic binding protein-like II"/>
    <property type="match status" value="1"/>
</dbReference>
<keyword evidence="2" id="KW-0805">Transcription regulation</keyword>
<evidence type="ECO:0000313" key="6">
    <source>
        <dbReference type="EMBL" id="GEM48348.1"/>
    </source>
</evidence>
<evidence type="ECO:0000256" key="4">
    <source>
        <dbReference type="ARBA" id="ARBA00023163"/>
    </source>
</evidence>
<dbReference type="PROSITE" id="PS50931">
    <property type="entry name" value="HTH_LYSR"/>
    <property type="match status" value="1"/>
</dbReference>
<dbReference type="GO" id="GO:0003677">
    <property type="term" value="F:DNA binding"/>
    <property type="evidence" value="ECO:0007669"/>
    <property type="project" value="UniProtKB-KW"/>
</dbReference>
<dbReference type="OrthoDB" id="8751315at2"/>
<dbReference type="InterPro" id="IPR000847">
    <property type="entry name" value="LysR_HTH_N"/>
</dbReference>
<dbReference type="RefSeq" id="WP_146887363.1">
    <property type="nucleotide sequence ID" value="NZ_BJXB01000020.1"/>
</dbReference>
<name>A0A511N798_DEIC1</name>
<dbReference type="GO" id="GO:0003700">
    <property type="term" value="F:DNA-binding transcription factor activity"/>
    <property type="evidence" value="ECO:0007669"/>
    <property type="project" value="InterPro"/>
</dbReference>
<dbReference type="InterPro" id="IPR005119">
    <property type="entry name" value="LysR_subst-bd"/>
</dbReference>
<dbReference type="EMBL" id="BJXB01000020">
    <property type="protein sequence ID" value="GEM48348.1"/>
    <property type="molecule type" value="Genomic_DNA"/>
</dbReference>
<dbReference type="GO" id="GO:0005829">
    <property type="term" value="C:cytosol"/>
    <property type="evidence" value="ECO:0007669"/>
    <property type="project" value="TreeGrafter"/>
</dbReference>
<keyword evidence="4" id="KW-0804">Transcription</keyword>
<dbReference type="Pfam" id="PF00126">
    <property type="entry name" value="HTH_1"/>
    <property type="match status" value="1"/>
</dbReference>
<evidence type="ECO:0000259" key="5">
    <source>
        <dbReference type="PROSITE" id="PS50931"/>
    </source>
</evidence>
<dbReference type="Gene3D" id="1.10.10.10">
    <property type="entry name" value="Winged helix-like DNA-binding domain superfamily/Winged helix DNA-binding domain"/>
    <property type="match status" value="1"/>
</dbReference>
<dbReference type="PANTHER" id="PTHR30419">
    <property type="entry name" value="HTH-TYPE TRANSCRIPTIONAL REGULATOR YBHD"/>
    <property type="match status" value="1"/>
</dbReference>
<dbReference type="Proteomes" id="UP000321306">
    <property type="component" value="Unassembled WGS sequence"/>
</dbReference>
<gene>
    <name evidence="6" type="ORF">DC3_39830</name>
</gene>
<dbReference type="InterPro" id="IPR036390">
    <property type="entry name" value="WH_DNA-bd_sf"/>
</dbReference>
<accession>A0A511N798</accession>
<dbReference type="AlphaFoldDB" id="A0A511N798"/>
<protein>
    <submittedName>
        <fullName evidence="6">LysR family transcriptional regulator</fullName>
    </submittedName>
</protein>
<comment type="caution">
    <text evidence="6">The sequence shown here is derived from an EMBL/GenBank/DDBJ whole genome shotgun (WGS) entry which is preliminary data.</text>
</comment>
<evidence type="ECO:0000313" key="7">
    <source>
        <dbReference type="Proteomes" id="UP000321306"/>
    </source>
</evidence>
<evidence type="ECO:0000256" key="3">
    <source>
        <dbReference type="ARBA" id="ARBA00023125"/>
    </source>
</evidence>
<dbReference type="FunFam" id="1.10.10.10:FF:000001">
    <property type="entry name" value="LysR family transcriptional regulator"/>
    <property type="match status" value="1"/>
</dbReference>
<dbReference type="Gene3D" id="3.40.190.10">
    <property type="entry name" value="Periplasmic binding protein-like II"/>
    <property type="match status" value="2"/>
</dbReference>
<comment type="similarity">
    <text evidence="1">Belongs to the LysR transcriptional regulatory family.</text>
</comment>
<organism evidence="6 7">
    <name type="scientific">Deinococcus cellulosilyticus (strain DSM 18568 / NBRC 106333 / KACC 11606 / 5516J-15)</name>
    <dbReference type="NCBI Taxonomy" id="1223518"/>
    <lineage>
        <taxon>Bacteria</taxon>
        <taxon>Thermotogati</taxon>
        <taxon>Deinococcota</taxon>
        <taxon>Deinococci</taxon>
        <taxon>Deinococcales</taxon>
        <taxon>Deinococcaceae</taxon>
        <taxon>Deinococcus</taxon>
    </lineage>
</organism>
<keyword evidence="7" id="KW-1185">Reference proteome</keyword>
<dbReference type="Pfam" id="PF03466">
    <property type="entry name" value="LysR_substrate"/>
    <property type="match status" value="1"/>
</dbReference>
<feature type="domain" description="HTH lysR-type" evidence="5">
    <location>
        <begin position="6"/>
        <end position="63"/>
    </location>
</feature>
<sequence>MAPLKPTLSQLQCFVAVSDAGSFNEAAARTGMSQSTLSEAVQTLERHLRCTLFHRSRNGVTLTAAGARALDHARIALMAIEDLTRAVEDPQELSGTVRIVSLRSAASKLLPRVLVRLRQDHPGLNVVVLESESHASAGETLLRRGEADIGLLPHPPHASLLSWPLYQDEWLAIYSRKRQNKPRTWADYHGQTFLMNGGAPSTVVMMEELMEQHGVQQATIQQYQDDTVLLAMAEHDLGITLLPRLAIPHLPDTLETWPLPDPMPRTIGVMVLPRRSGLPILQAVVHALLDTWAHTPETQLQQP</sequence>
<reference evidence="6 7" key="1">
    <citation type="submission" date="2019-07" db="EMBL/GenBank/DDBJ databases">
        <title>Whole genome shotgun sequence of Deinococcus cellulosilyticus NBRC 106333.</title>
        <authorList>
            <person name="Hosoyama A."/>
            <person name="Uohara A."/>
            <person name="Ohji S."/>
            <person name="Ichikawa N."/>
        </authorList>
    </citation>
    <scope>NUCLEOTIDE SEQUENCE [LARGE SCALE GENOMIC DNA]</scope>
    <source>
        <strain evidence="6 7">NBRC 106333</strain>
    </source>
</reference>
<keyword evidence="3" id="KW-0238">DNA-binding</keyword>
<evidence type="ECO:0000256" key="1">
    <source>
        <dbReference type="ARBA" id="ARBA00009437"/>
    </source>
</evidence>